<dbReference type="AlphaFoldDB" id="A0A4Y4B039"/>
<comment type="caution">
    <text evidence="1">The sequence shown here is derived from an EMBL/GenBank/DDBJ whole genome shotgun (WGS) entry which is preliminary data.</text>
</comment>
<evidence type="ECO:0008006" key="3">
    <source>
        <dbReference type="Google" id="ProtNLM"/>
    </source>
</evidence>
<dbReference type="Proteomes" id="UP000316775">
    <property type="component" value="Unassembled WGS sequence"/>
</dbReference>
<sequence>MLNSIKTAFLLSFLVFFISCNNKDTLSLESIKTETGWGYVIKNKEQIIIRQSIIPVIANKKSFENEQEALKVGNLVLQKLKNNNSPTITKKDLILLAIKT</sequence>
<dbReference type="RefSeq" id="WP_234982503.1">
    <property type="nucleotide sequence ID" value="NZ_BJNP01000029.1"/>
</dbReference>
<organism evidence="1 2">
    <name type="scientific">Flavobacterium flevense</name>
    <dbReference type="NCBI Taxonomy" id="983"/>
    <lineage>
        <taxon>Bacteria</taxon>
        <taxon>Pseudomonadati</taxon>
        <taxon>Bacteroidota</taxon>
        <taxon>Flavobacteriia</taxon>
        <taxon>Flavobacteriales</taxon>
        <taxon>Flavobacteriaceae</taxon>
        <taxon>Flavobacterium</taxon>
    </lineage>
</organism>
<dbReference type="Pfam" id="PF16250">
    <property type="entry name" value="DUF4907"/>
    <property type="match status" value="1"/>
</dbReference>
<reference evidence="1 2" key="1">
    <citation type="submission" date="2019-06" db="EMBL/GenBank/DDBJ databases">
        <title>Whole genome shotgun sequence of Flavobacterium flevense NBRC 14960.</title>
        <authorList>
            <person name="Hosoyama A."/>
            <person name="Uohara A."/>
            <person name="Ohji S."/>
            <person name="Ichikawa N."/>
        </authorList>
    </citation>
    <scope>NUCLEOTIDE SEQUENCE [LARGE SCALE GENOMIC DNA]</scope>
    <source>
        <strain evidence="1 2">NBRC 14960</strain>
    </source>
</reference>
<proteinExistence type="predicted"/>
<keyword evidence="2" id="KW-1185">Reference proteome</keyword>
<accession>A0A4Y4B039</accession>
<dbReference type="PROSITE" id="PS51257">
    <property type="entry name" value="PROKAR_LIPOPROTEIN"/>
    <property type="match status" value="1"/>
</dbReference>
<protein>
    <recommendedName>
        <fullName evidence="3">DUF4907 domain-containing protein</fullName>
    </recommendedName>
</protein>
<evidence type="ECO:0000313" key="2">
    <source>
        <dbReference type="Proteomes" id="UP000316775"/>
    </source>
</evidence>
<gene>
    <name evidence="1" type="ORF">FFL01_24880</name>
</gene>
<dbReference type="InterPro" id="IPR032593">
    <property type="entry name" value="DUF4907"/>
</dbReference>
<name>A0A4Y4B039_9FLAO</name>
<dbReference type="EMBL" id="BJNP01000029">
    <property type="protein sequence ID" value="GEC72949.1"/>
    <property type="molecule type" value="Genomic_DNA"/>
</dbReference>
<dbReference type="STRING" id="983.SAMN05443543_101509"/>
<evidence type="ECO:0000313" key="1">
    <source>
        <dbReference type="EMBL" id="GEC72949.1"/>
    </source>
</evidence>